<sequence length="65" mass="7623">MWIINHFNTFMVGIPELSPSHTLTLWKEADVHIHHDSRCRNRNANEGRRTSLWTQGLGTWCFNTS</sequence>
<gene>
    <name evidence="1" type="ORF">GBAR_LOCUS13176</name>
</gene>
<dbReference type="AlphaFoldDB" id="A0AA35WI94"/>
<reference evidence="1" key="1">
    <citation type="submission" date="2023-03" db="EMBL/GenBank/DDBJ databases">
        <authorList>
            <person name="Steffen K."/>
            <person name="Cardenas P."/>
        </authorList>
    </citation>
    <scope>NUCLEOTIDE SEQUENCE</scope>
</reference>
<accession>A0AA35WI94</accession>
<protein>
    <submittedName>
        <fullName evidence="1">Uncharacterized protein</fullName>
    </submittedName>
</protein>
<feature type="non-terminal residue" evidence="1">
    <location>
        <position position="1"/>
    </location>
</feature>
<evidence type="ECO:0000313" key="1">
    <source>
        <dbReference type="EMBL" id="CAI8022433.1"/>
    </source>
</evidence>
<keyword evidence="2" id="KW-1185">Reference proteome</keyword>
<dbReference type="EMBL" id="CASHTH010001956">
    <property type="protein sequence ID" value="CAI8022433.1"/>
    <property type="molecule type" value="Genomic_DNA"/>
</dbReference>
<name>A0AA35WI94_GEOBA</name>
<organism evidence="1 2">
    <name type="scientific">Geodia barretti</name>
    <name type="common">Barrett's horny sponge</name>
    <dbReference type="NCBI Taxonomy" id="519541"/>
    <lineage>
        <taxon>Eukaryota</taxon>
        <taxon>Metazoa</taxon>
        <taxon>Porifera</taxon>
        <taxon>Demospongiae</taxon>
        <taxon>Heteroscleromorpha</taxon>
        <taxon>Tetractinellida</taxon>
        <taxon>Astrophorina</taxon>
        <taxon>Geodiidae</taxon>
        <taxon>Geodia</taxon>
    </lineage>
</organism>
<comment type="caution">
    <text evidence="1">The sequence shown here is derived from an EMBL/GenBank/DDBJ whole genome shotgun (WGS) entry which is preliminary data.</text>
</comment>
<dbReference type="Proteomes" id="UP001174909">
    <property type="component" value="Unassembled WGS sequence"/>
</dbReference>
<proteinExistence type="predicted"/>
<evidence type="ECO:0000313" key="2">
    <source>
        <dbReference type="Proteomes" id="UP001174909"/>
    </source>
</evidence>